<evidence type="ECO:0000313" key="2">
    <source>
        <dbReference type="Proteomes" id="UP001141327"/>
    </source>
</evidence>
<accession>A0ABQ8UEQ5</accession>
<organism evidence="1 2">
    <name type="scientific">Paratrimastix pyriformis</name>
    <dbReference type="NCBI Taxonomy" id="342808"/>
    <lineage>
        <taxon>Eukaryota</taxon>
        <taxon>Metamonada</taxon>
        <taxon>Preaxostyla</taxon>
        <taxon>Paratrimastigidae</taxon>
        <taxon>Paratrimastix</taxon>
    </lineage>
</organism>
<sequence>MSFDPASGWDRSSVDLAPGGWRMMEVLQAIYGADFTAEDDGFAIRLKSNGVAVFFSWPGCSFSIRGLARHQHGSISGAAAEFVKTLNPIEDDPGWRHELVQFIDAQVLLASYLRLLARWSSDLGISGVIFLPACLHHPPVEPPPDPATLLGPLGDCLTTPDRLPALPLQRGVALLAEGPAAGLDEFLRLLRSSRCDVDAQGAPCLERMARRRPQAPQ</sequence>
<dbReference type="EMBL" id="JAPMOS010000058">
    <property type="protein sequence ID" value="KAJ4456921.1"/>
    <property type="molecule type" value="Genomic_DNA"/>
</dbReference>
<proteinExistence type="predicted"/>
<evidence type="ECO:0000313" key="1">
    <source>
        <dbReference type="EMBL" id="KAJ4456921.1"/>
    </source>
</evidence>
<keyword evidence="2" id="KW-1185">Reference proteome</keyword>
<dbReference type="Proteomes" id="UP001141327">
    <property type="component" value="Unassembled WGS sequence"/>
</dbReference>
<protein>
    <submittedName>
        <fullName evidence="1">Uncharacterized protein</fullName>
    </submittedName>
</protein>
<reference evidence="1" key="1">
    <citation type="journal article" date="2022" name="bioRxiv">
        <title>Genomics of Preaxostyla Flagellates Illuminates Evolutionary Transitions and the Path Towards Mitochondrial Loss.</title>
        <authorList>
            <person name="Novak L.V.F."/>
            <person name="Treitli S.C."/>
            <person name="Pyrih J."/>
            <person name="Halakuc P."/>
            <person name="Pipaliya S.V."/>
            <person name="Vacek V."/>
            <person name="Brzon O."/>
            <person name="Soukal P."/>
            <person name="Eme L."/>
            <person name="Dacks J.B."/>
            <person name="Karnkowska A."/>
            <person name="Elias M."/>
            <person name="Hampl V."/>
        </authorList>
    </citation>
    <scope>NUCLEOTIDE SEQUENCE</scope>
    <source>
        <strain evidence="1">RCP-MX</strain>
    </source>
</reference>
<comment type="caution">
    <text evidence="1">The sequence shown here is derived from an EMBL/GenBank/DDBJ whole genome shotgun (WGS) entry which is preliminary data.</text>
</comment>
<gene>
    <name evidence="1" type="ORF">PAPYR_7739</name>
</gene>
<name>A0ABQ8UEQ5_9EUKA</name>